<dbReference type="EMBL" id="ML992506">
    <property type="protein sequence ID" value="KAF2223591.1"/>
    <property type="molecule type" value="Genomic_DNA"/>
</dbReference>
<dbReference type="PANTHER" id="PTHR42345">
    <property type="entry name" value="TPR_REGION DOMAIN-CONTAINING PROTEIN"/>
    <property type="match status" value="1"/>
</dbReference>
<organism evidence="2 3">
    <name type="scientific">Elsinoe ampelina</name>
    <dbReference type="NCBI Taxonomy" id="302913"/>
    <lineage>
        <taxon>Eukaryota</taxon>
        <taxon>Fungi</taxon>
        <taxon>Dikarya</taxon>
        <taxon>Ascomycota</taxon>
        <taxon>Pezizomycotina</taxon>
        <taxon>Dothideomycetes</taxon>
        <taxon>Dothideomycetidae</taxon>
        <taxon>Myriangiales</taxon>
        <taxon>Elsinoaceae</taxon>
        <taxon>Elsinoe</taxon>
    </lineage>
</organism>
<feature type="region of interest" description="Disordered" evidence="1">
    <location>
        <begin position="835"/>
        <end position="865"/>
    </location>
</feature>
<feature type="compositionally biased region" description="Polar residues" evidence="1">
    <location>
        <begin position="121"/>
        <end position="139"/>
    </location>
</feature>
<keyword evidence="3" id="KW-1185">Reference proteome</keyword>
<accession>A0A6A6GD06</accession>
<dbReference type="PANTHER" id="PTHR42345:SF2">
    <property type="entry name" value="HELICASE-LIKE PROTEIN"/>
    <property type="match status" value="1"/>
</dbReference>
<feature type="region of interest" description="Disordered" evidence="1">
    <location>
        <begin position="108"/>
        <end position="157"/>
    </location>
</feature>
<reference evidence="3" key="1">
    <citation type="journal article" date="2020" name="Stud. Mycol.">
        <title>101 Dothideomycetes genomes: A test case for predicting lifestyles and emergence of pathogens.</title>
        <authorList>
            <person name="Haridas S."/>
            <person name="Albert R."/>
            <person name="Binder M."/>
            <person name="Bloem J."/>
            <person name="LaButti K."/>
            <person name="Salamov A."/>
            <person name="Andreopoulos B."/>
            <person name="Baker S."/>
            <person name="Barry K."/>
            <person name="Bills G."/>
            <person name="Bluhm B."/>
            <person name="Cannon C."/>
            <person name="Castanera R."/>
            <person name="Culley D."/>
            <person name="Daum C."/>
            <person name="Ezra D."/>
            <person name="Gonzalez J."/>
            <person name="Henrissat B."/>
            <person name="Kuo A."/>
            <person name="Liang C."/>
            <person name="Lipzen A."/>
            <person name="Lutzoni F."/>
            <person name="Magnuson J."/>
            <person name="Mondo S."/>
            <person name="Nolan M."/>
            <person name="Ohm R."/>
            <person name="Pangilinan J."/>
            <person name="Park H.-J."/>
            <person name="Ramirez L."/>
            <person name="Alfaro M."/>
            <person name="Sun H."/>
            <person name="Tritt A."/>
            <person name="Yoshinaga Y."/>
            <person name="Zwiers L.-H."/>
            <person name="Turgeon B."/>
            <person name="Goodwin S."/>
            <person name="Spatafora J."/>
            <person name="Crous P."/>
            <person name="Grigoriev I."/>
        </authorList>
    </citation>
    <scope>NUCLEOTIDE SEQUENCE [LARGE SCALE GENOMIC DNA]</scope>
    <source>
        <strain evidence="3">CECT 20119</strain>
    </source>
</reference>
<dbReference type="OrthoDB" id="5420387at2759"/>
<feature type="region of interest" description="Disordered" evidence="1">
    <location>
        <begin position="543"/>
        <end position="563"/>
    </location>
</feature>
<evidence type="ECO:0000256" key="1">
    <source>
        <dbReference type="SAM" id="MobiDB-lite"/>
    </source>
</evidence>
<feature type="region of interest" description="Disordered" evidence="1">
    <location>
        <begin position="181"/>
        <end position="208"/>
    </location>
</feature>
<feature type="compositionally biased region" description="Basic and acidic residues" evidence="1">
    <location>
        <begin position="850"/>
        <end position="861"/>
    </location>
</feature>
<gene>
    <name evidence="2" type="ORF">BDZ85DRAFT_111561</name>
</gene>
<dbReference type="AlphaFoldDB" id="A0A6A6GD06"/>
<name>A0A6A6GD06_9PEZI</name>
<proteinExistence type="predicted"/>
<protein>
    <submittedName>
        <fullName evidence="2">Uncharacterized protein</fullName>
    </submittedName>
</protein>
<feature type="compositionally biased region" description="Basic and acidic residues" evidence="1">
    <location>
        <begin position="893"/>
        <end position="910"/>
    </location>
</feature>
<evidence type="ECO:0000313" key="2">
    <source>
        <dbReference type="EMBL" id="KAF2223591.1"/>
    </source>
</evidence>
<dbReference type="Proteomes" id="UP000799538">
    <property type="component" value="Unassembled WGS sequence"/>
</dbReference>
<feature type="region of interest" description="Disordered" evidence="1">
    <location>
        <begin position="770"/>
        <end position="792"/>
    </location>
</feature>
<feature type="compositionally biased region" description="Basic and acidic residues" evidence="1">
    <location>
        <begin position="110"/>
        <end position="120"/>
    </location>
</feature>
<feature type="region of interest" description="Disordered" evidence="1">
    <location>
        <begin position="893"/>
        <end position="922"/>
    </location>
</feature>
<feature type="region of interest" description="Disordered" evidence="1">
    <location>
        <begin position="1"/>
        <end position="71"/>
    </location>
</feature>
<sequence>MASDLKRSPSFSLRKSFETTRFRRKHADSTATVPDYDPPPPVPQLPRASTTQFDGPKSDGPKLSKRKSVRDLWNATLAPKISRRGTRKTKVEHVDFDRQRHVVNFSAMAEQDKSPRRDNSSDFSFEPSTVRSSAYSGSDTFKPLGAHPPPNRMETVREESQVRSLREADLRKMFFGAPLFAVSGPRDHPKPQATYRDQDPDNTQDGRDALDFQHSSFEVATLLSADGDGLLDGIRGANHVCELPSMLGLHGLEPGTVGMDHFLQLPLSLAPEVSKDAKSSSNRVVIQTDPESIGLRAPRVERLIDRLTELGDLQAQRDIDGQGLSTIINEQKASEMYADLFAKLLTPPKYTPAAEADPTGLNVQISALVKALNLPNLWYDLSIPDERLRIGKVIWAAQGESGAVEVVNDRNVMLLQITLAAELLTRLESNQTGSDSESEDEGVGRRRPAITRKIAWDLVLAKRFLTDVRIAPATIDAKAGRDPNRSSLFSMLSFVTAREDFEEDEEIQPVLYPRNEKAQMTGLIAFAMALNWPHIDELKQKMANRSEESQEGARQTYTAPVGTPAFKPDDRDSYFGVLVGPHVGRSLTAQSVQLLPPIEPDQSTTLNAAGWLSRSWLTGLVMPGESASHLLISSLLENSSNALSALGDTANLTGGFIYRNRSYWSKSCVAGRVLAALSGVHDCMGWISAPPPNQTHEDGWINISSLPISANKPRIKSAGLIASSSTPYPDPKAEVIQEADFVWPTDGPPVLGNEVRQHVLTFESSPTTFELSTPVPQVSSNDSISSGSPKTISALPTSQAVITFTPPRNTKFGNLTVPLKYDVYFVASQPCFPKMRTPQSTPRKSVTIAGDEKREKKDKELPAPPCHPVMKKYAFEVVPALVLLGDDERVVRFEKPDGDKDSKEGRDRQDSGAGRSPRVKLEDPAKEDRVLVLDCRGSGDLQLLARAWCAKVGEHALVGRVERTCLGCCIREARALGINIVIRI</sequence>
<feature type="compositionally biased region" description="Basic and acidic residues" evidence="1">
    <location>
        <begin position="185"/>
        <end position="208"/>
    </location>
</feature>
<evidence type="ECO:0000313" key="3">
    <source>
        <dbReference type="Proteomes" id="UP000799538"/>
    </source>
</evidence>